<dbReference type="EMBL" id="JAPFRF010000024">
    <property type="protein sequence ID" value="KAJ7303281.1"/>
    <property type="molecule type" value="Genomic_DNA"/>
</dbReference>
<evidence type="ECO:0000313" key="1">
    <source>
        <dbReference type="EMBL" id="KAJ7303281.1"/>
    </source>
</evidence>
<accession>A0A9Q0X8P3</accession>
<keyword evidence="2" id="KW-1185">Reference proteome</keyword>
<proteinExistence type="predicted"/>
<protein>
    <submittedName>
        <fullName evidence="1">Uncharacterized protein</fullName>
    </submittedName>
</protein>
<sequence>QRASCWLMPVLNAVYHNMDVIFQRISLVRGKCNDSDEDYVNFLDAADKFVETVFRTVAEWRVTLPRQKNCWSYPGHSPWFHDTVLQYWDDRQWFENFCMTRQTLFEISEQLRPFLMR</sequence>
<evidence type="ECO:0000313" key="2">
    <source>
        <dbReference type="Proteomes" id="UP001142489"/>
    </source>
</evidence>
<gene>
    <name evidence="1" type="ORF">JRQ81_012220</name>
</gene>
<organism evidence="1 2">
    <name type="scientific">Phrynocephalus forsythii</name>
    <dbReference type="NCBI Taxonomy" id="171643"/>
    <lineage>
        <taxon>Eukaryota</taxon>
        <taxon>Metazoa</taxon>
        <taxon>Chordata</taxon>
        <taxon>Craniata</taxon>
        <taxon>Vertebrata</taxon>
        <taxon>Euteleostomi</taxon>
        <taxon>Lepidosauria</taxon>
        <taxon>Squamata</taxon>
        <taxon>Bifurcata</taxon>
        <taxon>Unidentata</taxon>
        <taxon>Episquamata</taxon>
        <taxon>Toxicofera</taxon>
        <taxon>Iguania</taxon>
        <taxon>Acrodonta</taxon>
        <taxon>Agamidae</taxon>
        <taxon>Agaminae</taxon>
        <taxon>Phrynocephalus</taxon>
    </lineage>
</organism>
<comment type="caution">
    <text evidence="1">The sequence shown here is derived from an EMBL/GenBank/DDBJ whole genome shotgun (WGS) entry which is preliminary data.</text>
</comment>
<name>A0A9Q0X8P3_9SAUR</name>
<dbReference type="Proteomes" id="UP001142489">
    <property type="component" value="Unassembled WGS sequence"/>
</dbReference>
<reference evidence="1" key="1">
    <citation type="journal article" date="2023" name="DNA Res.">
        <title>Chromosome-level genome assembly of Phrynocephalus forsythii using third-generation DNA sequencing and Hi-C analysis.</title>
        <authorList>
            <person name="Qi Y."/>
            <person name="Zhao W."/>
            <person name="Zhao Y."/>
            <person name="Niu C."/>
            <person name="Cao S."/>
            <person name="Zhang Y."/>
        </authorList>
    </citation>
    <scope>NUCLEOTIDE SEQUENCE</scope>
    <source>
        <tissue evidence="1">Muscle</tissue>
    </source>
</reference>
<feature type="non-terminal residue" evidence="1">
    <location>
        <position position="1"/>
    </location>
</feature>
<dbReference type="AlphaFoldDB" id="A0A9Q0X8P3"/>
<dbReference type="OrthoDB" id="10214858at2759"/>